<gene>
    <name evidence="1" type="ORF">AB0759_08550</name>
</gene>
<sequence>MARNLISQVQQTDAANRSQLLELVERMLIYKFSISFSTGVGSNVWINRMAANQILSRS</sequence>
<organism evidence="1 2">
    <name type="scientific">Scytonema tolypothrichoides VB-61278_2</name>
    <dbReference type="NCBI Taxonomy" id="3232314"/>
    <lineage>
        <taxon>Bacteria</taxon>
        <taxon>Bacillati</taxon>
        <taxon>Cyanobacteriota</taxon>
        <taxon>Cyanophyceae</taxon>
        <taxon>Nostocales</taxon>
        <taxon>Scytonemataceae</taxon>
        <taxon>Scytonema</taxon>
    </lineage>
</organism>
<evidence type="ECO:0000313" key="2">
    <source>
        <dbReference type="Proteomes" id="UP001628874"/>
    </source>
</evidence>
<accession>A0ABW8WI75</accession>
<proteinExistence type="predicted"/>
<dbReference type="EMBL" id="JBFQGM010000002">
    <property type="protein sequence ID" value="MFL9460683.1"/>
    <property type="molecule type" value="Genomic_DNA"/>
</dbReference>
<comment type="caution">
    <text evidence="1">The sequence shown here is derived from an EMBL/GenBank/DDBJ whole genome shotgun (WGS) entry which is preliminary data.</text>
</comment>
<protein>
    <submittedName>
        <fullName evidence="1">Uncharacterized protein</fullName>
    </submittedName>
</protein>
<dbReference type="Proteomes" id="UP001628874">
    <property type="component" value="Unassembled WGS sequence"/>
</dbReference>
<reference evidence="1 2" key="1">
    <citation type="submission" date="2024-07" db="EMBL/GenBank/DDBJ databases">
        <authorList>
            <person name="Tripathy S."/>
        </authorList>
    </citation>
    <scope>NUCLEOTIDE SEQUENCE [LARGE SCALE GENOMIC DNA]</scope>
    <source>
        <strain evidence="1 2">VB-61278_2</strain>
    </source>
</reference>
<evidence type="ECO:0000313" key="1">
    <source>
        <dbReference type="EMBL" id="MFL9460683.1"/>
    </source>
</evidence>
<name>A0ABW8WI75_9CYAN</name>
<dbReference type="RefSeq" id="WP_237265831.1">
    <property type="nucleotide sequence ID" value="NZ_JBFQGM010000002.1"/>
</dbReference>
<keyword evidence="2" id="KW-1185">Reference proteome</keyword>